<accession>A0A841JUL6</accession>
<keyword evidence="2" id="KW-0472">Membrane</keyword>
<dbReference type="Proteomes" id="UP000548326">
    <property type="component" value="Unassembled WGS sequence"/>
</dbReference>
<keyword evidence="2" id="KW-1133">Transmembrane helix</keyword>
<organism evidence="3 4">
    <name type="scientific">Mucilaginibacter lappiensis</name>
    <dbReference type="NCBI Taxonomy" id="354630"/>
    <lineage>
        <taxon>Bacteria</taxon>
        <taxon>Pseudomonadati</taxon>
        <taxon>Bacteroidota</taxon>
        <taxon>Sphingobacteriia</taxon>
        <taxon>Sphingobacteriales</taxon>
        <taxon>Sphingobacteriaceae</taxon>
        <taxon>Mucilaginibacter</taxon>
    </lineage>
</organism>
<feature type="region of interest" description="Disordered" evidence="1">
    <location>
        <begin position="145"/>
        <end position="164"/>
    </location>
</feature>
<gene>
    <name evidence="3" type="ORF">HDF22_005672</name>
</gene>
<dbReference type="RefSeq" id="WP_183589995.1">
    <property type="nucleotide sequence ID" value="NZ_JACHCA010000025.1"/>
</dbReference>
<name>A0A841JUL6_9SPHI</name>
<evidence type="ECO:0000256" key="1">
    <source>
        <dbReference type="SAM" id="MobiDB-lite"/>
    </source>
</evidence>
<comment type="caution">
    <text evidence="3">The sequence shown here is derived from an EMBL/GenBank/DDBJ whole genome shotgun (WGS) entry which is preliminary data.</text>
</comment>
<protein>
    <submittedName>
        <fullName evidence="3">Uncharacterized protein</fullName>
    </submittedName>
</protein>
<dbReference type="AlphaFoldDB" id="A0A841JUL6"/>
<proteinExistence type="predicted"/>
<sequence length="164" mass="18117">MSWTLFLTWLFGIYFLYYGIVICFDLLGLGKKPISSDGGDHIITYAEDMVATSVEHEPATPPVYPKPPSLEDTPTQGEHPFNELEVEFGEAPEHEVIRPIVAVNTTGAVSGIVALARLLESGVLDNDDRPMEQLTESQKKLRTIQQEAAEKAKGATLPFQETLE</sequence>
<feature type="transmembrane region" description="Helical" evidence="2">
    <location>
        <begin position="6"/>
        <end position="27"/>
    </location>
</feature>
<feature type="compositionally biased region" description="Pro residues" evidence="1">
    <location>
        <begin position="59"/>
        <end position="68"/>
    </location>
</feature>
<evidence type="ECO:0000313" key="4">
    <source>
        <dbReference type="Proteomes" id="UP000548326"/>
    </source>
</evidence>
<evidence type="ECO:0000256" key="2">
    <source>
        <dbReference type="SAM" id="Phobius"/>
    </source>
</evidence>
<dbReference type="EMBL" id="JACHCA010000025">
    <property type="protein sequence ID" value="MBB6131521.1"/>
    <property type="molecule type" value="Genomic_DNA"/>
</dbReference>
<feature type="region of interest" description="Disordered" evidence="1">
    <location>
        <begin position="54"/>
        <end position="79"/>
    </location>
</feature>
<reference evidence="3 4" key="1">
    <citation type="submission" date="2020-08" db="EMBL/GenBank/DDBJ databases">
        <title>Genomic Encyclopedia of Type Strains, Phase IV (KMG-V): Genome sequencing to study the core and pangenomes of soil and plant-associated prokaryotes.</title>
        <authorList>
            <person name="Whitman W."/>
        </authorList>
    </citation>
    <scope>NUCLEOTIDE SEQUENCE [LARGE SCALE GENOMIC DNA]</scope>
    <source>
        <strain evidence="3 4">MP601</strain>
    </source>
</reference>
<evidence type="ECO:0000313" key="3">
    <source>
        <dbReference type="EMBL" id="MBB6131521.1"/>
    </source>
</evidence>
<keyword evidence="2" id="KW-0812">Transmembrane</keyword>